<dbReference type="PANTHER" id="PTHR42663">
    <property type="entry name" value="HYDROLASE C777.06C-RELATED-RELATED"/>
    <property type="match status" value="1"/>
</dbReference>
<dbReference type="PROSITE" id="PS51257">
    <property type="entry name" value="PROKAR_LIPOPROTEIN"/>
    <property type="match status" value="1"/>
</dbReference>
<sequence>MKNFILYASLLLTMSCNSRKAPTATKNTTGVQLIVLGNVQDAGSPQLGCNKECCKDLWKNPDLKRKIISLGVMDHQNQKNYLLDASPDISYQLQLLQQENKTSKIIDGVFITHAHIGHYTGLMYLGKEAASTQNTPVYSMPKLAHFLSNNGPWSQLVTQKNIVINEVENEKPVILSPNLKITPIQVPHRDEFSETVGFLIEGPEKKALFIPDIDKWGKWKYSITDFIKKVDYAFIDATFYNVKELDNRDISTIPHPLVEESMQLFNNLSPEYKKRVYFIHFNHTNRLLNPDSKESKTVIKNGYNIARMGDIVEL</sequence>
<dbReference type="Pfam" id="PF12706">
    <property type="entry name" value="Lactamase_B_2"/>
    <property type="match status" value="1"/>
</dbReference>
<feature type="domain" description="Metallo-beta-lactamase" evidence="2">
    <location>
        <begin position="80"/>
        <end position="281"/>
    </location>
</feature>
<evidence type="ECO:0000313" key="3">
    <source>
        <dbReference type="EMBL" id="MBK1897875.1"/>
    </source>
</evidence>
<evidence type="ECO:0000313" key="4">
    <source>
        <dbReference type="Proteomes" id="UP000628669"/>
    </source>
</evidence>
<accession>A0ABS1FZP9</accession>
<dbReference type="SUPFAM" id="SSF56281">
    <property type="entry name" value="Metallo-hydrolase/oxidoreductase"/>
    <property type="match status" value="1"/>
</dbReference>
<organism evidence="3 4">
    <name type="scientific">Chryseobacterium paridis</name>
    <dbReference type="NCBI Taxonomy" id="2800328"/>
    <lineage>
        <taxon>Bacteria</taxon>
        <taxon>Pseudomonadati</taxon>
        <taxon>Bacteroidota</taxon>
        <taxon>Flavobacteriia</taxon>
        <taxon>Flavobacteriales</taxon>
        <taxon>Weeksellaceae</taxon>
        <taxon>Chryseobacterium group</taxon>
        <taxon>Chryseobacterium</taxon>
    </lineage>
</organism>
<dbReference type="InterPro" id="IPR001279">
    <property type="entry name" value="Metallo-B-lactamas"/>
</dbReference>
<keyword evidence="1" id="KW-0732">Signal</keyword>
<dbReference type="Proteomes" id="UP000628669">
    <property type="component" value="Unassembled WGS sequence"/>
</dbReference>
<feature type="chain" id="PRO_5046896844" evidence="1">
    <location>
        <begin position="21"/>
        <end position="314"/>
    </location>
</feature>
<gene>
    <name evidence="3" type="ORF">JHL15_19060</name>
</gene>
<dbReference type="EMBL" id="JAENHK010000010">
    <property type="protein sequence ID" value="MBK1897875.1"/>
    <property type="molecule type" value="Genomic_DNA"/>
</dbReference>
<dbReference type="RefSeq" id="WP_200248331.1">
    <property type="nucleotide sequence ID" value="NZ_JAENHK010000010.1"/>
</dbReference>
<keyword evidence="4" id="KW-1185">Reference proteome</keyword>
<evidence type="ECO:0000256" key="1">
    <source>
        <dbReference type="SAM" id="SignalP"/>
    </source>
</evidence>
<comment type="caution">
    <text evidence="3">The sequence shown here is derived from an EMBL/GenBank/DDBJ whole genome shotgun (WGS) entry which is preliminary data.</text>
</comment>
<dbReference type="PANTHER" id="PTHR42663:SF6">
    <property type="entry name" value="HYDROLASE C777.06C-RELATED"/>
    <property type="match status" value="1"/>
</dbReference>
<protein>
    <submittedName>
        <fullName evidence="3">MBL fold metallo-hydrolase</fullName>
    </submittedName>
</protein>
<dbReference type="Gene3D" id="3.60.15.10">
    <property type="entry name" value="Ribonuclease Z/Hydroxyacylglutathione hydrolase-like"/>
    <property type="match status" value="1"/>
</dbReference>
<name>A0ABS1FZP9_9FLAO</name>
<proteinExistence type="predicted"/>
<evidence type="ECO:0000259" key="2">
    <source>
        <dbReference type="Pfam" id="PF12706"/>
    </source>
</evidence>
<feature type="signal peptide" evidence="1">
    <location>
        <begin position="1"/>
        <end position="20"/>
    </location>
</feature>
<reference evidence="4" key="1">
    <citation type="submission" date="2021-01" db="EMBL/GenBank/DDBJ databases">
        <title>Genome public.</title>
        <authorList>
            <person name="Liu C."/>
            <person name="Sun Q."/>
        </authorList>
    </citation>
    <scope>NUCLEOTIDE SEQUENCE [LARGE SCALE GENOMIC DNA]</scope>
    <source>
        <strain evidence="4">YIM B02567</strain>
    </source>
</reference>
<dbReference type="InterPro" id="IPR036866">
    <property type="entry name" value="RibonucZ/Hydroxyglut_hydro"/>
</dbReference>